<evidence type="ECO:0000313" key="19">
    <source>
        <dbReference type="EMBL" id="KKQ27622.1"/>
    </source>
</evidence>
<dbReference type="STRING" id="1619046.US42_C0007G0013"/>
<evidence type="ECO:0000259" key="18">
    <source>
        <dbReference type="Pfam" id="PF02896"/>
    </source>
</evidence>
<dbReference type="InterPro" id="IPR015813">
    <property type="entry name" value="Pyrv/PenolPyrv_kinase-like_dom"/>
</dbReference>
<evidence type="ECO:0000256" key="2">
    <source>
        <dbReference type="ARBA" id="ARBA00002988"/>
    </source>
</evidence>
<dbReference type="Pfam" id="PF01326">
    <property type="entry name" value="PPDK_N"/>
    <property type="match status" value="1"/>
</dbReference>
<evidence type="ECO:0000256" key="9">
    <source>
        <dbReference type="ARBA" id="ARBA00022741"/>
    </source>
</evidence>
<dbReference type="Gene3D" id="3.30.1490.20">
    <property type="entry name" value="ATP-grasp fold, A domain"/>
    <property type="match status" value="1"/>
</dbReference>
<comment type="cofactor">
    <cofactor evidence="1">
        <name>Mg(2+)</name>
        <dbReference type="ChEBI" id="CHEBI:18420"/>
    </cofactor>
</comment>
<keyword evidence="15" id="KW-0472">Membrane</keyword>
<evidence type="ECO:0000256" key="15">
    <source>
        <dbReference type="SAM" id="Phobius"/>
    </source>
</evidence>
<gene>
    <name evidence="19" type="ORF">US42_C0007G0013</name>
</gene>
<dbReference type="SUPFAM" id="SSF51621">
    <property type="entry name" value="Phosphoenolpyruvate/pyruvate domain"/>
    <property type="match status" value="1"/>
</dbReference>
<evidence type="ECO:0000256" key="5">
    <source>
        <dbReference type="ARBA" id="ARBA00011996"/>
    </source>
</evidence>
<feature type="domain" description="PEP-utilising enzyme mobile" evidence="16">
    <location>
        <begin position="391"/>
        <end position="462"/>
    </location>
</feature>
<comment type="catalytic activity">
    <reaction evidence="14">
        <text>pyruvate + ATP + H2O = phosphoenolpyruvate + AMP + phosphate + 2 H(+)</text>
        <dbReference type="Rhea" id="RHEA:11364"/>
        <dbReference type="ChEBI" id="CHEBI:15361"/>
        <dbReference type="ChEBI" id="CHEBI:15377"/>
        <dbReference type="ChEBI" id="CHEBI:15378"/>
        <dbReference type="ChEBI" id="CHEBI:30616"/>
        <dbReference type="ChEBI" id="CHEBI:43474"/>
        <dbReference type="ChEBI" id="CHEBI:58702"/>
        <dbReference type="ChEBI" id="CHEBI:456215"/>
        <dbReference type="EC" id="2.7.9.2"/>
    </reaction>
</comment>
<feature type="transmembrane region" description="Helical" evidence="15">
    <location>
        <begin position="811"/>
        <end position="832"/>
    </location>
</feature>
<dbReference type="PANTHER" id="PTHR43030">
    <property type="entry name" value="PHOSPHOENOLPYRUVATE SYNTHASE"/>
    <property type="match status" value="1"/>
</dbReference>
<evidence type="ECO:0000259" key="16">
    <source>
        <dbReference type="Pfam" id="PF00391"/>
    </source>
</evidence>
<dbReference type="Pfam" id="PF00391">
    <property type="entry name" value="PEP-utilizers"/>
    <property type="match status" value="1"/>
</dbReference>
<evidence type="ECO:0000256" key="7">
    <source>
        <dbReference type="ARBA" id="ARBA00022679"/>
    </source>
</evidence>
<evidence type="ECO:0000259" key="17">
    <source>
        <dbReference type="Pfam" id="PF01326"/>
    </source>
</evidence>
<dbReference type="PROSITE" id="PS00370">
    <property type="entry name" value="PEP_ENZYMES_PHOS_SITE"/>
    <property type="match status" value="1"/>
</dbReference>
<evidence type="ECO:0000256" key="6">
    <source>
        <dbReference type="ARBA" id="ARBA00021623"/>
    </source>
</evidence>
<evidence type="ECO:0000256" key="4">
    <source>
        <dbReference type="ARBA" id="ARBA00007837"/>
    </source>
</evidence>
<dbReference type="InterPro" id="IPR036637">
    <property type="entry name" value="Phosphohistidine_dom_sf"/>
</dbReference>
<dbReference type="GO" id="GO:0008986">
    <property type="term" value="F:pyruvate, water dikinase activity"/>
    <property type="evidence" value="ECO:0007669"/>
    <property type="project" value="UniProtKB-EC"/>
</dbReference>
<dbReference type="InterPro" id="IPR008279">
    <property type="entry name" value="PEP-util_enz_mobile_dom"/>
</dbReference>
<protein>
    <recommendedName>
        <fullName evidence="6">Phosphoenolpyruvate synthase</fullName>
        <ecNumber evidence="5">2.7.9.2</ecNumber>
    </recommendedName>
    <alternativeName>
        <fullName evidence="13">Pyruvate, water dikinase</fullName>
    </alternativeName>
</protein>
<feature type="domain" description="Pyruvate phosphate dikinase AMP/ATP-binding" evidence="17">
    <location>
        <begin position="27"/>
        <end position="355"/>
    </location>
</feature>
<comment type="function">
    <text evidence="2">Catalyzes the phosphorylation of pyruvate to phosphoenolpyruvate.</text>
</comment>
<dbReference type="Gene3D" id="3.30.470.20">
    <property type="entry name" value="ATP-grasp fold, B domain"/>
    <property type="match status" value="1"/>
</dbReference>
<dbReference type="PANTHER" id="PTHR43030:SF1">
    <property type="entry name" value="PHOSPHOENOLPYRUVATE SYNTHASE"/>
    <property type="match status" value="1"/>
</dbReference>
<keyword evidence="7" id="KW-0808">Transferase</keyword>
<dbReference type="NCBIfam" id="NF005057">
    <property type="entry name" value="PRK06464.1"/>
    <property type="match status" value="1"/>
</dbReference>
<keyword evidence="19" id="KW-0670">Pyruvate</keyword>
<dbReference type="UniPathway" id="UPA00138"/>
<dbReference type="EC" id="2.7.9.2" evidence="5"/>
<keyword evidence="12" id="KW-0460">Magnesium</keyword>
<keyword evidence="8" id="KW-0479">Metal-binding</keyword>
<dbReference type="InterPro" id="IPR023151">
    <property type="entry name" value="PEP_util_CS"/>
</dbReference>
<dbReference type="PROSITE" id="PS00742">
    <property type="entry name" value="PEP_ENZYMES_2"/>
    <property type="match status" value="1"/>
</dbReference>
<evidence type="ECO:0000256" key="14">
    <source>
        <dbReference type="ARBA" id="ARBA00047700"/>
    </source>
</evidence>
<dbReference type="FunFam" id="3.30.470.20:FF:000017">
    <property type="entry name" value="Phosphoenolpyruvate synthase"/>
    <property type="match status" value="1"/>
</dbReference>
<dbReference type="FunFam" id="3.30.1490.20:FF:000010">
    <property type="entry name" value="Phosphoenolpyruvate synthase"/>
    <property type="match status" value="1"/>
</dbReference>
<dbReference type="InterPro" id="IPR006319">
    <property type="entry name" value="PEP_synth"/>
</dbReference>
<evidence type="ECO:0000313" key="20">
    <source>
        <dbReference type="Proteomes" id="UP000034849"/>
    </source>
</evidence>
<comment type="pathway">
    <text evidence="3">Carbohydrate biosynthesis; gluconeogenesis.</text>
</comment>
<evidence type="ECO:0000256" key="11">
    <source>
        <dbReference type="ARBA" id="ARBA00022840"/>
    </source>
</evidence>
<proteinExistence type="inferred from homology"/>
<evidence type="ECO:0000256" key="8">
    <source>
        <dbReference type="ARBA" id="ARBA00022723"/>
    </source>
</evidence>
<keyword evidence="15" id="KW-1133">Transmembrane helix</keyword>
<dbReference type="AlphaFoldDB" id="A0A0G0GCE1"/>
<dbReference type="NCBIfam" id="TIGR01418">
    <property type="entry name" value="PEP_synth"/>
    <property type="match status" value="1"/>
</dbReference>
<dbReference type="Gene3D" id="3.20.20.60">
    <property type="entry name" value="Phosphoenolpyruvate-binding domains"/>
    <property type="match status" value="1"/>
</dbReference>
<keyword evidence="11" id="KW-0067">ATP-binding</keyword>
<dbReference type="InterPro" id="IPR000121">
    <property type="entry name" value="PEP_util_C"/>
</dbReference>
<dbReference type="Gene3D" id="3.50.30.10">
    <property type="entry name" value="Phosphohistidine domain"/>
    <property type="match status" value="1"/>
</dbReference>
<keyword evidence="15" id="KW-0812">Transmembrane</keyword>
<dbReference type="EMBL" id="LBSX01000007">
    <property type="protein sequence ID" value="KKQ27622.1"/>
    <property type="molecule type" value="Genomic_DNA"/>
</dbReference>
<dbReference type="Pfam" id="PF02896">
    <property type="entry name" value="PEP-utilizers_C"/>
    <property type="match status" value="1"/>
</dbReference>
<sequence length="987" mass="110044">MTEKSFDKLKTSKNILWFKEISIKDIPLVGGKNASLGEMYSKLTPKGISVPNGFAITAAAYWQFLKYAKLEDKMKKELKGLDISNMKELSRVGKSIRNYILNSDFPKSLEQEIIVEYKKLADLAKTKNISVAVRSSATAEDLPDASFAGQQETYLNVKGEEDLLLAVKKCVSSLFTDRAISYRETKGFEHMSIALSVTVQEMVRSDVGSSGVMFTLDTESGFKGVVLINAAYGLGEYVVKGRVTPDQFYVFKEGVKQGKQAIISKILGSKEVKLVYGKLQGTKQENVKQIDRNKFAITPEEVVQLSKWGVMIEEHYGKSQDIEWAKDGNTGKLYIVQARPETVKARSSHSVIEKYQLKEKGKLLLRGTAVGQKIGAGKARVIENPKQMKSFKKGEILVTRITDPDWEPIMRIASAIITEQGGKTSHAAIVSRELGVPCIVGAREARKILKTGKPITVSCAEGDEGYVYAGILPFEVKKTEIKDVVKTKTKIMMNVGDPDNAFALSFLPNDGIGLAREEFIFSNFIRIHPLALINYDKLKDKKAKKIIAEMTRGYKKKSDYCVDKLAEGIARIAVASYKNEVIVRLSDFKTNEYATLIGGREFEPKEENPMIGWRGASRYYSKEYKAGFKLECEALKKVRDEWGLTNVIIMVPFCRTPEEGEQVIKTMEEFGLKRGENGLQVYVMCEIPSNVILAEEFAKIFDGFSIGSNDLTQLTLGVDRDSALVAHVYSEKNKAVTTLIRQVIQIAHKYKRKIGICGQAPSDYPEFAEMLVREGIDSISLNPDTVISTRERIYKVEHTLGRTGKKTNFRFLSLVMAIGLLGFSLIMVGAGCTKNDFDKLNKENKNIEQGVFNMGPAQVRERIKEKINEQLSNQLLTFKESSFANFTLQYPVGWSIEHTDSSLILKDEKTGAYFFISTNGSRSSEKMSVEALTTSTIGGKEAVRYKDALPEELGGEFEGVEIGKGTGTLFVRGKGDKFEVILNSLKF</sequence>
<reference evidence="19 20" key="1">
    <citation type="journal article" date="2015" name="Nature">
        <title>rRNA introns, odd ribosomes, and small enigmatic genomes across a large radiation of phyla.</title>
        <authorList>
            <person name="Brown C.T."/>
            <person name="Hug L.A."/>
            <person name="Thomas B.C."/>
            <person name="Sharon I."/>
            <person name="Castelle C.J."/>
            <person name="Singh A."/>
            <person name="Wilkins M.J."/>
            <person name="Williams K.H."/>
            <person name="Banfield J.F."/>
        </authorList>
    </citation>
    <scope>NUCLEOTIDE SEQUENCE [LARGE SCALE GENOMIC DNA]</scope>
</reference>
<evidence type="ECO:0000256" key="1">
    <source>
        <dbReference type="ARBA" id="ARBA00001946"/>
    </source>
</evidence>
<feature type="domain" description="PEP-utilising enzyme C-terminal" evidence="18">
    <location>
        <begin position="485"/>
        <end position="796"/>
    </location>
</feature>
<keyword evidence="10" id="KW-0418">Kinase</keyword>
<evidence type="ECO:0000256" key="12">
    <source>
        <dbReference type="ARBA" id="ARBA00022842"/>
    </source>
</evidence>
<dbReference type="GO" id="GO:0005524">
    <property type="term" value="F:ATP binding"/>
    <property type="evidence" value="ECO:0007669"/>
    <property type="project" value="UniProtKB-KW"/>
</dbReference>
<evidence type="ECO:0000256" key="10">
    <source>
        <dbReference type="ARBA" id="ARBA00022777"/>
    </source>
</evidence>
<name>A0A0G0GCE1_9BACT</name>
<comment type="similarity">
    <text evidence="4">Belongs to the PEP-utilizing enzyme family.</text>
</comment>
<dbReference type="SUPFAM" id="SSF56059">
    <property type="entry name" value="Glutathione synthetase ATP-binding domain-like"/>
    <property type="match status" value="1"/>
</dbReference>
<dbReference type="PATRIC" id="fig|1619046.3.peg.468"/>
<evidence type="ECO:0000256" key="13">
    <source>
        <dbReference type="ARBA" id="ARBA00033470"/>
    </source>
</evidence>
<dbReference type="InterPro" id="IPR002192">
    <property type="entry name" value="PPDK_AMP/ATP-bd"/>
</dbReference>
<comment type="caution">
    <text evidence="19">The sequence shown here is derived from an EMBL/GenBank/DDBJ whole genome shotgun (WGS) entry which is preliminary data.</text>
</comment>
<keyword evidence="9" id="KW-0547">Nucleotide-binding</keyword>
<dbReference type="InterPro" id="IPR040442">
    <property type="entry name" value="Pyrv_kinase-like_dom_sf"/>
</dbReference>
<dbReference type="GO" id="GO:0046872">
    <property type="term" value="F:metal ion binding"/>
    <property type="evidence" value="ECO:0007669"/>
    <property type="project" value="UniProtKB-KW"/>
</dbReference>
<dbReference type="InterPro" id="IPR013815">
    <property type="entry name" value="ATP_grasp_subdomain_1"/>
</dbReference>
<organism evidence="19 20">
    <name type="scientific">Candidatus Magasanikbacteria bacterium GW2011_GWC2_37_14</name>
    <dbReference type="NCBI Taxonomy" id="1619046"/>
    <lineage>
        <taxon>Bacteria</taxon>
        <taxon>Candidatus Magasanikiibacteriota</taxon>
    </lineage>
</organism>
<evidence type="ECO:0000256" key="3">
    <source>
        <dbReference type="ARBA" id="ARBA00004742"/>
    </source>
</evidence>
<accession>A0A0G0GCE1</accession>
<dbReference type="GO" id="GO:0006094">
    <property type="term" value="P:gluconeogenesis"/>
    <property type="evidence" value="ECO:0007669"/>
    <property type="project" value="UniProtKB-UniPathway"/>
</dbReference>
<dbReference type="InterPro" id="IPR018274">
    <property type="entry name" value="PEP_util_AS"/>
</dbReference>
<dbReference type="SUPFAM" id="SSF52009">
    <property type="entry name" value="Phosphohistidine domain"/>
    <property type="match status" value="1"/>
</dbReference>
<dbReference type="Proteomes" id="UP000034849">
    <property type="component" value="Unassembled WGS sequence"/>
</dbReference>